<gene>
    <name evidence="1" type="ORF">GCM10010126_57910</name>
</gene>
<sequence>MSFTPDAEDLITYSVCDGPDGCGAEAGQPCHGYCIATFSGEPVSGAVDGFGLVHSDADPGL</sequence>
<organism evidence="1 2">
    <name type="scientific">Planomonospora parontospora</name>
    <dbReference type="NCBI Taxonomy" id="58119"/>
    <lineage>
        <taxon>Bacteria</taxon>
        <taxon>Bacillati</taxon>
        <taxon>Actinomycetota</taxon>
        <taxon>Actinomycetes</taxon>
        <taxon>Streptosporangiales</taxon>
        <taxon>Streptosporangiaceae</taxon>
        <taxon>Planomonospora</taxon>
    </lineage>
</organism>
<proteinExistence type="predicted"/>
<dbReference type="RefSeq" id="WP_191897589.1">
    <property type="nucleotide sequence ID" value="NZ_BMQD01000023.1"/>
</dbReference>
<evidence type="ECO:0000313" key="1">
    <source>
        <dbReference type="EMBL" id="GGK90861.1"/>
    </source>
</evidence>
<reference evidence="1" key="2">
    <citation type="submission" date="2022-09" db="EMBL/GenBank/DDBJ databases">
        <authorList>
            <person name="Sun Q."/>
            <person name="Ohkuma M."/>
        </authorList>
    </citation>
    <scope>NUCLEOTIDE SEQUENCE</scope>
    <source>
        <strain evidence="1">JCM 3093</strain>
    </source>
</reference>
<protein>
    <submittedName>
        <fullName evidence="1">Uncharacterized protein</fullName>
    </submittedName>
</protein>
<evidence type="ECO:0000313" key="2">
    <source>
        <dbReference type="Proteomes" id="UP000627984"/>
    </source>
</evidence>
<dbReference type="EMBL" id="BMQD01000023">
    <property type="protein sequence ID" value="GGK90861.1"/>
    <property type="molecule type" value="Genomic_DNA"/>
</dbReference>
<comment type="caution">
    <text evidence="1">The sequence shown here is derived from an EMBL/GenBank/DDBJ whole genome shotgun (WGS) entry which is preliminary data.</text>
</comment>
<accession>A0AA37BM90</accession>
<dbReference type="Proteomes" id="UP000627984">
    <property type="component" value="Unassembled WGS sequence"/>
</dbReference>
<reference evidence="1" key="1">
    <citation type="journal article" date="2014" name="Int. J. Syst. Evol. Microbiol.">
        <title>Complete genome sequence of Corynebacterium casei LMG S-19264T (=DSM 44701T), isolated from a smear-ripened cheese.</title>
        <authorList>
            <consortium name="US DOE Joint Genome Institute (JGI-PGF)"/>
            <person name="Walter F."/>
            <person name="Albersmeier A."/>
            <person name="Kalinowski J."/>
            <person name="Ruckert C."/>
        </authorList>
    </citation>
    <scope>NUCLEOTIDE SEQUENCE</scope>
    <source>
        <strain evidence="1">JCM 3093</strain>
    </source>
</reference>
<name>A0AA37BM90_9ACTN</name>
<dbReference type="AlphaFoldDB" id="A0AA37BM90"/>